<feature type="compositionally biased region" description="Polar residues" evidence="1">
    <location>
        <begin position="100"/>
        <end position="114"/>
    </location>
</feature>
<evidence type="ECO:0000313" key="4">
    <source>
        <dbReference type="Proteomes" id="UP000325466"/>
    </source>
</evidence>
<feature type="region of interest" description="Disordered" evidence="1">
    <location>
        <begin position="91"/>
        <end position="114"/>
    </location>
</feature>
<sequence length="248" mass="25273">MSIKHTSGLRRGARIGGVAAAAAIAMGFLSAGAANADTFVPLPDGEITAPGGKATLKRTEESALVSPSMAANPANRVAWVSGKVTARVSVDVPSEPGKTDGSTSPLAGANNSSTHGVSRINTGYIVGCQVDISGLRGNLGINFSTGGTNTVTGNLLTDAVTGVTSLTNTVSPSVSLSVPLQPGQVVLVHLEGKDITKKDTDYTVQYQDAELSTMGCGGYAQARAYTVLEVVGKDYVKTTLYGQPFNIG</sequence>
<evidence type="ECO:0000256" key="2">
    <source>
        <dbReference type="SAM" id="SignalP"/>
    </source>
</evidence>
<dbReference type="Proteomes" id="UP000325466">
    <property type="component" value="Unassembled WGS sequence"/>
</dbReference>
<dbReference type="PROSITE" id="PS51318">
    <property type="entry name" value="TAT"/>
    <property type="match status" value="1"/>
</dbReference>
<keyword evidence="4" id="KW-1185">Reference proteome</keyword>
<organism evidence="3 4">
    <name type="scientific">Rhodococcus aetherivorans</name>
    <dbReference type="NCBI Taxonomy" id="191292"/>
    <lineage>
        <taxon>Bacteria</taxon>
        <taxon>Bacillati</taxon>
        <taxon>Actinomycetota</taxon>
        <taxon>Actinomycetes</taxon>
        <taxon>Mycobacteriales</taxon>
        <taxon>Nocardiaceae</taxon>
        <taxon>Rhodococcus</taxon>
    </lineage>
</organism>
<feature type="signal peptide" evidence="2">
    <location>
        <begin position="1"/>
        <end position="36"/>
    </location>
</feature>
<dbReference type="InterPro" id="IPR015286">
    <property type="entry name" value="Porin_fam_mycobact-type"/>
</dbReference>
<feature type="chain" id="PRO_5047359258" description="MspA family protein" evidence="2">
    <location>
        <begin position="37"/>
        <end position="248"/>
    </location>
</feature>
<name>A0ABQ0YL63_9NOCA</name>
<comment type="caution">
    <text evidence="3">The sequence shown here is derived from an EMBL/GenBank/DDBJ whole genome shotgun (WGS) entry which is preliminary data.</text>
</comment>
<protein>
    <recommendedName>
        <fullName evidence="5">MspA family protein</fullName>
    </recommendedName>
</protein>
<reference evidence="3 4" key="1">
    <citation type="journal article" date="2018" name="Biodegradation">
        <title>1,4-Dioxane degradation characteristics of Rhodococcus aetherivorans JCM 14343.</title>
        <authorList>
            <person name="Inoue D."/>
            <person name="Tsunoda T."/>
            <person name="Yamamoto N."/>
            <person name="Ike M."/>
            <person name="Sei K."/>
        </authorList>
    </citation>
    <scope>NUCLEOTIDE SEQUENCE [LARGE SCALE GENOMIC DNA]</scope>
    <source>
        <strain evidence="3 4">JCM 14343</strain>
    </source>
</reference>
<dbReference type="InterPro" id="IPR006311">
    <property type="entry name" value="TAT_signal"/>
</dbReference>
<evidence type="ECO:0000256" key="1">
    <source>
        <dbReference type="SAM" id="MobiDB-lite"/>
    </source>
</evidence>
<dbReference type="RefSeq" id="WP_029545369.1">
    <property type="nucleotide sequence ID" value="NZ_BAAAYP010000005.1"/>
</dbReference>
<gene>
    <name evidence="3" type="ORF">RAJCM14343_2569</name>
</gene>
<keyword evidence="2" id="KW-0732">Signal</keyword>
<accession>A0ABQ0YL63</accession>
<evidence type="ECO:0008006" key="5">
    <source>
        <dbReference type="Google" id="ProtNLM"/>
    </source>
</evidence>
<dbReference type="Pfam" id="PF09203">
    <property type="entry name" value="MspA"/>
    <property type="match status" value="1"/>
</dbReference>
<proteinExistence type="predicted"/>
<evidence type="ECO:0000313" key="3">
    <source>
        <dbReference type="EMBL" id="GES37315.1"/>
    </source>
</evidence>
<dbReference type="EMBL" id="BLAH01000084">
    <property type="protein sequence ID" value="GES37315.1"/>
    <property type="molecule type" value="Genomic_DNA"/>
</dbReference>